<dbReference type="AlphaFoldDB" id="A0A9N7NCS4"/>
<keyword evidence="2" id="KW-0611">Plant defense</keyword>
<proteinExistence type="inferred from homology"/>
<reference evidence="4" key="1">
    <citation type="submission" date="2019-12" db="EMBL/GenBank/DDBJ databases">
        <authorList>
            <person name="Scholes J."/>
        </authorList>
    </citation>
    <scope>NUCLEOTIDE SEQUENCE</scope>
</reference>
<evidence type="ECO:0000313" key="4">
    <source>
        <dbReference type="EMBL" id="CAA0831616.1"/>
    </source>
</evidence>
<gene>
    <name evidence="4" type="ORF">SHERM_26962</name>
</gene>
<dbReference type="Proteomes" id="UP001153555">
    <property type="component" value="Unassembled WGS sequence"/>
</dbReference>
<accession>A0A9N7NCS4</accession>
<name>A0A9N7NCS4_STRHE</name>
<sequence length="93" mass="10171">MHTKKMGETYDETAAKSGEQRPFRLKPSPCNYCKEFFRAVLKCLGFESRPRSSPPPPADPPAMAITMRSARRAPPQPPIGGGRGSQNNSRPAA</sequence>
<keyword evidence="5" id="KW-1185">Reference proteome</keyword>
<evidence type="ECO:0000256" key="3">
    <source>
        <dbReference type="SAM" id="MobiDB-lite"/>
    </source>
</evidence>
<dbReference type="EMBL" id="CACSLK010027832">
    <property type="protein sequence ID" value="CAA0831616.1"/>
    <property type="molecule type" value="Genomic_DNA"/>
</dbReference>
<comment type="caution">
    <text evidence="4">The sequence shown here is derived from an EMBL/GenBank/DDBJ whole genome shotgun (WGS) entry which is preliminary data.</text>
</comment>
<protein>
    <submittedName>
        <fullName evidence="4">Uncharacterized protein</fullName>
    </submittedName>
</protein>
<dbReference type="GO" id="GO:0045087">
    <property type="term" value="P:innate immune response"/>
    <property type="evidence" value="ECO:0007669"/>
    <property type="project" value="InterPro"/>
</dbReference>
<comment type="similarity">
    <text evidence="1">Belongs to the brassicaceae elicitor peptide family.</text>
</comment>
<evidence type="ECO:0000256" key="1">
    <source>
        <dbReference type="ARBA" id="ARBA00011021"/>
    </source>
</evidence>
<dbReference type="Pfam" id="PF17232">
    <property type="entry name" value="Pep1_7"/>
    <property type="match status" value="1"/>
</dbReference>
<organism evidence="4 5">
    <name type="scientific">Striga hermonthica</name>
    <name type="common">Purple witchweed</name>
    <name type="synonym">Buchnera hermonthica</name>
    <dbReference type="NCBI Taxonomy" id="68872"/>
    <lineage>
        <taxon>Eukaryota</taxon>
        <taxon>Viridiplantae</taxon>
        <taxon>Streptophyta</taxon>
        <taxon>Embryophyta</taxon>
        <taxon>Tracheophyta</taxon>
        <taxon>Spermatophyta</taxon>
        <taxon>Magnoliopsida</taxon>
        <taxon>eudicotyledons</taxon>
        <taxon>Gunneridae</taxon>
        <taxon>Pentapetalae</taxon>
        <taxon>asterids</taxon>
        <taxon>lamiids</taxon>
        <taxon>Lamiales</taxon>
        <taxon>Orobanchaceae</taxon>
        <taxon>Buchnereae</taxon>
        <taxon>Striga</taxon>
    </lineage>
</organism>
<evidence type="ECO:0000313" key="5">
    <source>
        <dbReference type="Proteomes" id="UP001153555"/>
    </source>
</evidence>
<feature type="region of interest" description="Disordered" evidence="3">
    <location>
        <begin position="1"/>
        <end position="25"/>
    </location>
</feature>
<dbReference type="InterPro" id="IPR035176">
    <property type="entry name" value="PEP"/>
</dbReference>
<evidence type="ECO:0000256" key="2">
    <source>
        <dbReference type="ARBA" id="ARBA00022821"/>
    </source>
</evidence>
<feature type="region of interest" description="Disordered" evidence="3">
    <location>
        <begin position="47"/>
        <end position="93"/>
    </location>
</feature>